<sequence>MTVRVQKLHTKVPLLFLFRSCDGLAVWPRGAHLFDRALASAATIYASVSAFTGSDMLRGESEPLSGSDGGYLTAGLNDIERTSHPVEEIALEAMLQI</sequence>
<keyword evidence="2" id="KW-1185">Reference proteome</keyword>
<dbReference type="EMBL" id="MZXV01000002">
    <property type="protein sequence ID" value="PZV40444.1"/>
    <property type="molecule type" value="Genomic_DNA"/>
</dbReference>
<reference evidence="2" key="1">
    <citation type="submission" date="2017-03" db="EMBL/GenBank/DDBJ databases">
        <authorList>
            <person name="Safronova V.I."/>
            <person name="Sazanova A.L."/>
            <person name="Chirak E.R."/>
        </authorList>
    </citation>
    <scope>NUCLEOTIDE SEQUENCE [LARGE SCALE GENOMIC DNA]</scope>
    <source>
        <strain evidence="2">Ach-343</strain>
    </source>
</reference>
<evidence type="ECO:0000313" key="2">
    <source>
        <dbReference type="Proteomes" id="UP000248616"/>
    </source>
</evidence>
<protein>
    <submittedName>
        <fullName evidence="1">Uncharacterized protein</fullName>
    </submittedName>
</protein>
<comment type="caution">
    <text evidence="1">The sequence shown here is derived from an EMBL/GenBank/DDBJ whole genome shotgun (WGS) entry which is preliminary data.</text>
</comment>
<gene>
    <name evidence="1" type="ORF">B5V02_00555</name>
</gene>
<evidence type="ECO:0000313" key="1">
    <source>
        <dbReference type="EMBL" id="PZV40444.1"/>
    </source>
</evidence>
<dbReference type="AlphaFoldDB" id="A0A2W7CBV0"/>
<accession>A0A2W7CBV0</accession>
<name>A0A2W7CBV0_9HYPH</name>
<organism evidence="1 2">
    <name type="scientific">Mesorhizobium kowhaii</name>
    <dbReference type="NCBI Taxonomy" id="1300272"/>
    <lineage>
        <taxon>Bacteria</taxon>
        <taxon>Pseudomonadati</taxon>
        <taxon>Pseudomonadota</taxon>
        <taxon>Alphaproteobacteria</taxon>
        <taxon>Hyphomicrobiales</taxon>
        <taxon>Phyllobacteriaceae</taxon>
        <taxon>Mesorhizobium</taxon>
    </lineage>
</organism>
<dbReference type="Proteomes" id="UP000248616">
    <property type="component" value="Unassembled WGS sequence"/>
</dbReference>
<proteinExistence type="predicted"/>